<dbReference type="Gene3D" id="3.40.50.720">
    <property type="entry name" value="NAD(P)-binding Rossmann-like Domain"/>
    <property type="match status" value="1"/>
</dbReference>
<evidence type="ECO:0000256" key="1">
    <source>
        <dbReference type="ARBA" id="ARBA00022857"/>
    </source>
</evidence>
<proteinExistence type="predicted"/>
<dbReference type="GO" id="GO:0016491">
    <property type="term" value="F:oxidoreductase activity"/>
    <property type="evidence" value="ECO:0007669"/>
    <property type="project" value="UniProtKB-KW"/>
</dbReference>
<evidence type="ECO:0000259" key="3">
    <source>
        <dbReference type="Pfam" id="PF05368"/>
    </source>
</evidence>
<dbReference type="InterPro" id="IPR051609">
    <property type="entry name" value="NmrA/Isoflavone_reductase-like"/>
</dbReference>
<dbReference type="Proteomes" id="UP000293360">
    <property type="component" value="Unassembled WGS sequence"/>
</dbReference>
<dbReference type="PANTHER" id="PTHR47706">
    <property type="entry name" value="NMRA-LIKE FAMILY PROTEIN"/>
    <property type="match status" value="1"/>
</dbReference>
<name>A0A4Q4TPU3_9PEZI</name>
<keyword evidence="5" id="KW-1185">Reference proteome</keyword>
<keyword evidence="2" id="KW-0560">Oxidoreductase</keyword>
<comment type="caution">
    <text evidence="4">The sequence shown here is derived from an EMBL/GenBank/DDBJ whole genome shotgun (WGS) entry which is preliminary data.</text>
</comment>
<dbReference type="Gene3D" id="3.90.25.10">
    <property type="entry name" value="UDP-galactose 4-epimerase, domain 1"/>
    <property type="match status" value="1"/>
</dbReference>
<dbReference type="OrthoDB" id="9984533at2759"/>
<dbReference type="AlphaFoldDB" id="A0A4Q4TPU3"/>
<dbReference type="InterPro" id="IPR045312">
    <property type="entry name" value="PCBER-like"/>
</dbReference>
<evidence type="ECO:0000256" key="2">
    <source>
        <dbReference type="ARBA" id="ARBA00023002"/>
    </source>
</evidence>
<dbReference type="SUPFAM" id="SSF51735">
    <property type="entry name" value="NAD(P)-binding Rossmann-fold domains"/>
    <property type="match status" value="1"/>
</dbReference>
<dbReference type="Pfam" id="PF05368">
    <property type="entry name" value="NmrA"/>
    <property type="match status" value="1"/>
</dbReference>
<keyword evidence="1" id="KW-0521">NADP</keyword>
<accession>A0A4Q4TPU3</accession>
<feature type="domain" description="NmrA-like" evidence="3">
    <location>
        <begin position="4"/>
        <end position="233"/>
    </location>
</feature>
<dbReference type="CDD" id="cd05259">
    <property type="entry name" value="PCBER_SDR_a"/>
    <property type="match status" value="1"/>
</dbReference>
<evidence type="ECO:0000313" key="4">
    <source>
        <dbReference type="EMBL" id="RYP09326.1"/>
    </source>
</evidence>
<dbReference type="PANTHER" id="PTHR47706:SF9">
    <property type="entry name" value="NMRA-LIKE DOMAIN-CONTAINING PROTEIN-RELATED"/>
    <property type="match status" value="1"/>
</dbReference>
<protein>
    <recommendedName>
        <fullName evidence="3">NmrA-like domain-containing protein</fullName>
    </recommendedName>
</protein>
<sequence length="297" mass="31614">MTIKNVVVAGGSGNLGNAVVKELLKAGYKVTVFAREDSTSTFPSEVSVRKVVYGSVESLKPALEGQDAVVSTLATVAVGGQNPLIDAAVEAGVKRFIPSEFGINTRIVEGTAIGQLLQGKIKTVDYLEEKTKANPGFTWTGVSSGLFFDWGLAYGSIGFNKSTKTATIYDSGNEVVQASNLGFIGRAVAAILANEDKTANKYLSIGSPNFSQNEVLAIVERETGEKWEVQRASTADEGKIGLEKLSKGDYSAFRNLLRERIFKDGAGLSAKGDNSANGMLGLQEESLEDTIKAWLRS</sequence>
<evidence type="ECO:0000313" key="5">
    <source>
        <dbReference type="Proteomes" id="UP000293360"/>
    </source>
</evidence>
<dbReference type="STRING" id="155417.A0A4Q4TPU3"/>
<reference evidence="4 5" key="1">
    <citation type="submission" date="2018-06" db="EMBL/GenBank/DDBJ databases">
        <title>Complete Genomes of Monosporascus.</title>
        <authorList>
            <person name="Robinson A.J."/>
            <person name="Natvig D.O."/>
        </authorList>
    </citation>
    <scope>NUCLEOTIDE SEQUENCE [LARGE SCALE GENOMIC DNA]</scope>
    <source>
        <strain evidence="4 5">CBS 110550</strain>
    </source>
</reference>
<organism evidence="4 5">
    <name type="scientific">Monosporascus ibericus</name>
    <dbReference type="NCBI Taxonomy" id="155417"/>
    <lineage>
        <taxon>Eukaryota</taxon>
        <taxon>Fungi</taxon>
        <taxon>Dikarya</taxon>
        <taxon>Ascomycota</taxon>
        <taxon>Pezizomycotina</taxon>
        <taxon>Sordariomycetes</taxon>
        <taxon>Xylariomycetidae</taxon>
        <taxon>Xylariales</taxon>
        <taxon>Xylariales incertae sedis</taxon>
        <taxon>Monosporascus</taxon>
    </lineage>
</organism>
<dbReference type="EMBL" id="QJNU01000041">
    <property type="protein sequence ID" value="RYP09326.1"/>
    <property type="molecule type" value="Genomic_DNA"/>
</dbReference>
<gene>
    <name evidence="4" type="ORF">DL764_001373</name>
</gene>
<dbReference type="InterPro" id="IPR008030">
    <property type="entry name" value="NmrA-like"/>
</dbReference>
<dbReference type="InterPro" id="IPR036291">
    <property type="entry name" value="NAD(P)-bd_dom_sf"/>
</dbReference>